<evidence type="ECO:0000256" key="3">
    <source>
        <dbReference type="ARBA" id="ARBA00022723"/>
    </source>
</evidence>
<evidence type="ECO:0000313" key="6">
    <source>
        <dbReference type="Proteomes" id="UP000192656"/>
    </source>
</evidence>
<dbReference type="InterPro" id="IPR036412">
    <property type="entry name" value="HAD-like_sf"/>
</dbReference>
<dbReference type="Gene3D" id="1.10.150.240">
    <property type="entry name" value="Putative phosphatase, domain 2"/>
    <property type="match status" value="1"/>
</dbReference>
<dbReference type="Proteomes" id="UP000192656">
    <property type="component" value="Unassembled WGS sequence"/>
</dbReference>
<dbReference type="NCBIfam" id="TIGR01509">
    <property type="entry name" value="HAD-SF-IA-v3"/>
    <property type="match status" value="1"/>
</dbReference>
<dbReference type="InterPro" id="IPR023198">
    <property type="entry name" value="PGP-like_dom2"/>
</dbReference>
<name>A0A1W1ZZV1_9HYPH</name>
<dbReference type="PANTHER" id="PTHR46193:SF10">
    <property type="entry name" value="6-PHOSPHOGLUCONATE PHOSPHATASE"/>
    <property type="match status" value="1"/>
</dbReference>
<reference evidence="5 6" key="1">
    <citation type="submission" date="2017-04" db="EMBL/GenBank/DDBJ databases">
        <authorList>
            <person name="Afonso C.L."/>
            <person name="Miller P.J."/>
            <person name="Scott M.A."/>
            <person name="Spackman E."/>
            <person name="Goraichik I."/>
            <person name="Dimitrov K.M."/>
            <person name="Suarez D.L."/>
            <person name="Swayne D.E."/>
        </authorList>
    </citation>
    <scope>NUCLEOTIDE SEQUENCE [LARGE SCALE GENOMIC DNA]</scope>
    <source>
        <strain evidence="5 6">CGMCC 1.10972</strain>
    </source>
</reference>
<dbReference type="SFLD" id="SFLDG01135">
    <property type="entry name" value="C1.5.6:_HAD__Beta-PGM__Phospha"/>
    <property type="match status" value="1"/>
</dbReference>
<keyword evidence="4" id="KW-0460">Magnesium</keyword>
<keyword evidence="3" id="KW-0479">Metal-binding</keyword>
<comment type="similarity">
    <text evidence="2">Belongs to the HAD-like hydrolase superfamily. CbbY/CbbZ/Gph/YieH family.</text>
</comment>
<proteinExistence type="inferred from homology"/>
<dbReference type="Gene3D" id="3.40.50.1000">
    <property type="entry name" value="HAD superfamily/HAD-like"/>
    <property type="match status" value="1"/>
</dbReference>
<dbReference type="AlphaFoldDB" id="A0A1W1ZZV1"/>
<organism evidence="5 6">
    <name type="scientific">Fulvimarina manganoxydans</name>
    <dbReference type="NCBI Taxonomy" id="937218"/>
    <lineage>
        <taxon>Bacteria</taxon>
        <taxon>Pseudomonadati</taxon>
        <taxon>Pseudomonadota</taxon>
        <taxon>Alphaproteobacteria</taxon>
        <taxon>Hyphomicrobiales</taxon>
        <taxon>Aurantimonadaceae</taxon>
        <taxon>Fulvimarina</taxon>
    </lineage>
</organism>
<sequence>MATPLLIIFDCDGVLVDSEIIAADVEAKMLKDYGLEMSAEDFAIRFAGLTWPTILSRLSEESGIRFPDDLTEKAEAEIDRRLAEEVEEIAGAREAIEATATAGLHRCICSNSSMKRLELELDHVGLWDYFTPFVFPAREVASGKGKPAPDVFLHACKEFGVEPSRAFVIEDSVHGVSGAVAAGCRVIGFTGASHSYPGHADALTEAGATTVISRFKDLPAMIEALAHWDEA</sequence>
<dbReference type="GO" id="GO:0003824">
    <property type="term" value="F:catalytic activity"/>
    <property type="evidence" value="ECO:0007669"/>
    <property type="project" value="UniProtKB-ARBA"/>
</dbReference>
<dbReference type="InterPro" id="IPR041492">
    <property type="entry name" value="HAD_2"/>
</dbReference>
<dbReference type="Pfam" id="PF13419">
    <property type="entry name" value="HAD_2"/>
    <property type="match status" value="1"/>
</dbReference>
<comment type="cofactor">
    <cofactor evidence="1">
        <name>Mg(2+)</name>
        <dbReference type="ChEBI" id="CHEBI:18420"/>
    </cofactor>
</comment>
<dbReference type="InterPro" id="IPR051600">
    <property type="entry name" value="Beta-PGM-like"/>
</dbReference>
<evidence type="ECO:0000313" key="5">
    <source>
        <dbReference type="EMBL" id="SMC53920.1"/>
    </source>
</evidence>
<gene>
    <name evidence="5" type="ORF">SAMN06297251_103255</name>
</gene>
<dbReference type="GO" id="GO:0046872">
    <property type="term" value="F:metal ion binding"/>
    <property type="evidence" value="ECO:0007669"/>
    <property type="project" value="UniProtKB-KW"/>
</dbReference>
<dbReference type="InterPro" id="IPR023214">
    <property type="entry name" value="HAD_sf"/>
</dbReference>
<evidence type="ECO:0000256" key="1">
    <source>
        <dbReference type="ARBA" id="ARBA00001946"/>
    </source>
</evidence>
<keyword evidence="6" id="KW-1185">Reference proteome</keyword>
<dbReference type="PANTHER" id="PTHR46193">
    <property type="entry name" value="6-PHOSPHOGLUCONATE PHOSPHATASE"/>
    <property type="match status" value="1"/>
</dbReference>
<dbReference type="SFLD" id="SFLDG01129">
    <property type="entry name" value="C1.5:_HAD__Beta-PGM__Phosphata"/>
    <property type="match status" value="1"/>
</dbReference>
<evidence type="ECO:0000256" key="2">
    <source>
        <dbReference type="ARBA" id="ARBA00006171"/>
    </source>
</evidence>
<dbReference type="EMBL" id="FWXR01000003">
    <property type="protein sequence ID" value="SMC53920.1"/>
    <property type="molecule type" value="Genomic_DNA"/>
</dbReference>
<protein>
    <submittedName>
        <fullName evidence="5">Haloacid dehalogenase superfamily, subfamily IA, variant 3 with third motif having DD or ED</fullName>
    </submittedName>
</protein>
<dbReference type="RefSeq" id="WP_084409066.1">
    <property type="nucleotide sequence ID" value="NZ_FWXR01000003.1"/>
</dbReference>
<dbReference type="OrthoDB" id="9797743at2"/>
<dbReference type="SFLD" id="SFLDS00003">
    <property type="entry name" value="Haloacid_Dehalogenase"/>
    <property type="match status" value="1"/>
</dbReference>
<accession>A0A1W1ZZV1</accession>
<evidence type="ECO:0000256" key="4">
    <source>
        <dbReference type="ARBA" id="ARBA00022842"/>
    </source>
</evidence>
<dbReference type="SUPFAM" id="SSF56784">
    <property type="entry name" value="HAD-like"/>
    <property type="match status" value="1"/>
</dbReference>
<dbReference type="STRING" id="937218.SAMN06297251_103255"/>
<dbReference type="InterPro" id="IPR006439">
    <property type="entry name" value="HAD-SF_hydro_IA"/>
</dbReference>